<dbReference type="RefSeq" id="WP_282545459.1">
    <property type="nucleotide sequence ID" value="NZ_JASCIQ010000033.1"/>
</dbReference>
<dbReference type="Gene3D" id="2.130.10.10">
    <property type="entry name" value="YVTN repeat-like/Quinoprotein amine dehydrogenase"/>
    <property type="match status" value="2"/>
</dbReference>
<reference evidence="2 3" key="1">
    <citation type="submission" date="2023-05" db="EMBL/GenBank/DDBJ databases">
        <title>Draft genome sequence of Streptomyces sp. B-S-A6 isolated from a cave soil in Thailand.</title>
        <authorList>
            <person name="Chamroensaksri N."/>
            <person name="Muangham S."/>
        </authorList>
    </citation>
    <scope>NUCLEOTIDE SEQUENCE [LARGE SCALE GENOMIC DNA]</scope>
    <source>
        <strain evidence="2 3">B-S-A6</strain>
    </source>
</reference>
<comment type="caution">
    <text evidence="2">The sequence shown here is derived from an EMBL/GenBank/DDBJ whole genome shotgun (WGS) entry which is preliminary data.</text>
</comment>
<dbReference type="PANTHER" id="PTHR34512:SF30">
    <property type="entry name" value="OUTER MEMBRANE PROTEIN ASSEMBLY FACTOR BAMB"/>
    <property type="match status" value="1"/>
</dbReference>
<evidence type="ECO:0000313" key="2">
    <source>
        <dbReference type="EMBL" id="MDI3407550.1"/>
    </source>
</evidence>
<feature type="domain" description="Pyrrolo-quinoline quinone repeat" evidence="1">
    <location>
        <begin position="66"/>
        <end position="143"/>
    </location>
</feature>
<protein>
    <submittedName>
        <fullName evidence="2">PQQ-binding-like beta-propeller repeat protein</fullName>
    </submittedName>
</protein>
<keyword evidence="3" id="KW-1185">Reference proteome</keyword>
<feature type="domain" description="Pyrrolo-quinoline quinone repeat" evidence="1">
    <location>
        <begin position="154"/>
        <end position="272"/>
    </location>
</feature>
<dbReference type="SUPFAM" id="SSF50998">
    <property type="entry name" value="Quinoprotein alcohol dehydrogenase-like"/>
    <property type="match status" value="1"/>
</dbReference>
<name>A0ABT6SHU6_9ACTN</name>
<feature type="domain" description="Pyrrolo-quinoline quinone repeat" evidence="1">
    <location>
        <begin position="350"/>
        <end position="432"/>
    </location>
</feature>
<dbReference type="PANTHER" id="PTHR34512">
    <property type="entry name" value="CELL SURFACE PROTEIN"/>
    <property type="match status" value="1"/>
</dbReference>
<dbReference type="InterPro" id="IPR002372">
    <property type="entry name" value="PQQ_rpt_dom"/>
</dbReference>
<proteinExistence type="predicted"/>
<evidence type="ECO:0000259" key="1">
    <source>
        <dbReference type="Pfam" id="PF13360"/>
    </source>
</evidence>
<gene>
    <name evidence="2" type="ORF">QIS96_27525</name>
</gene>
<dbReference type="SMART" id="SM00564">
    <property type="entry name" value="PQQ"/>
    <property type="match status" value="7"/>
</dbReference>
<dbReference type="InterPro" id="IPR015943">
    <property type="entry name" value="WD40/YVTN_repeat-like_dom_sf"/>
</dbReference>
<sequence>MLETIGVDRRQALRYGAGAAGAVAALMAGSAVLKNATEEEKPPLRRPLWAFRPSGRDGDVLCLDPVLHANGTLYVRSAGPTGLYAVDAESGRTRWQARFDGAPGEPAATPHAVYAATDDAEVYALRASDGRRLWRVRPGSPLKNAVPGPVHTSGSVVLVSVRPHVEEDADPEPAELHALDAADGRVRWRTRGDVLAVRDGLAYVNPPDRSLTALDVRSGAVVWSAPVRDSLGRRTLDLQGPDALFGRNEVDEERTELVAYDPRTGNVRWTGPSTYHSVPVLGGDTLYVIGPGAHRASERRLHAFDAATGRRRWTRTEPARSLDHTIPLSADAHSVRLLLSADLGWDEERTTLRAYADDGRLLWETKRRTSSFSLVTPPDGQLVVGHLHDWYGYDSRTGRPSWRLNVGEDTASAAPIAVDGRLYCAHDSGVTAVRA</sequence>
<evidence type="ECO:0000313" key="3">
    <source>
        <dbReference type="Proteomes" id="UP001223978"/>
    </source>
</evidence>
<dbReference type="Proteomes" id="UP001223978">
    <property type="component" value="Unassembled WGS sequence"/>
</dbReference>
<dbReference type="InterPro" id="IPR018391">
    <property type="entry name" value="PQQ_b-propeller_rpt"/>
</dbReference>
<dbReference type="EMBL" id="JASCIQ010000033">
    <property type="protein sequence ID" value="MDI3407550.1"/>
    <property type="molecule type" value="Genomic_DNA"/>
</dbReference>
<organism evidence="2 3">
    <name type="scientific">Streptomyces cavernicola</name>
    <dbReference type="NCBI Taxonomy" id="3043613"/>
    <lineage>
        <taxon>Bacteria</taxon>
        <taxon>Bacillati</taxon>
        <taxon>Actinomycetota</taxon>
        <taxon>Actinomycetes</taxon>
        <taxon>Kitasatosporales</taxon>
        <taxon>Streptomycetaceae</taxon>
        <taxon>Streptomyces</taxon>
    </lineage>
</organism>
<accession>A0ABT6SHU6</accession>
<dbReference type="InterPro" id="IPR011047">
    <property type="entry name" value="Quinoprotein_ADH-like_sf"/>
</dbReference>
<dbReference type="Pfam" id="PF13360">
    <property type="entry name" value="PQQ_2"/>
    <property type="match status" value="3"/>
</dbReference>